<dbReference type="AlphaFoldDB" id="A0A6A5S1S3"/>
<organism evidence="1 2">
    <name type="scientific">Didymella exigua CBS 183.55</name>
    <dbReference type="NCBI Taxonomy" id="1150837"/>
    <lineage>
        <taxon>Eukaryota</taxon>
        <taxon>Fungi</taxon>
        <taxon>Dikarya</taxon>
        <taxon>Ascomycota</taxon>
        <taxon>Pezizomycotina</taxon>
        <taxon>Dothideomycetes</taxon>
        <taxon>Pleosporomycetidae</taxon>
        <taxon>Pleosporales</taxon>
        <taxon>Pleosporineae</taxon>
        <taxon>Didymellaceae</taxon>
        <taxon>Didymella</taxon>
    </lineage>
</organism>
<sequence length="333" mass="37679">MHSTSSYRSSTYDKIYPELAPKHAASALAVTDDFRTVETCSTRCTCTTKEMMHGHCLAVLLTNLTPRGKGPAPRLEVIQILEFQDPAAARTWGRHEAVAPELLGEAEENLSPGSERESSRWRLKMQDSLRTRLQQLPTVILAATGRSGSNPTEDISVRFWLQQFSSRIALALAALEARASTYQQLAIQSRACPMNKDRGICQSMTSLAIRRFIPQEQHCLLRCPELISLWRPVPHQHRQARMLRKANHSDIRTSLATRFVLRTDRKCLAYRRRADLIIYQTGTARATAHEEEEFVAVKVPKAIDTKPFPCLRKVPRPPRLSETVVLRSGMDLR</sequence>
<name>A0A6A5S1S3_9PLEO</name>
<keyword evidence="2" id="KW-1185">Reference proteome</keyword>
<dbReference type="RefSeq" id="XP_033454320.1">
    <property type="nucleotide sequence ID" value="XM_033589944.1"/>
</dbReference>
<dbReference type="Proteomes" id="UP000800082">
    <property type="component" value="Unassembled WGS sequence"/>
</dbReference>
<accession>A0A6A5S1S3</accession>
<evidence type="ECO:0000313" key="1">
    <source>
        <dbReference type="EMBL" id="KAF1934072.1"/>
    </source>
</evidence>
<reference evidence="1" key="1">
    <citation type="journal article" date="2020" name="Stud. Mycol.">
        <title>101 Dothideomycetes genomes: a test case for predicting lifestyles and emergence of pathogens.</title>
        <authorList>
            <person name="Haridas S."/>
            <person name="Albert R."/>
            <person name="Binder M."/>
            <person name="Bloem J."/>
            <person name="Labutti K."/>
            <person name="Salamov A."/>
            <person name="Andreopoulos B."/>
            <person name="Baker S."/>
            <person name="Barry K."/>
            <person name="Bills G."/>
            <person name="Bluhm B."/>
            <person name="Cannon C."/>
            <person name="Castanera R."/>
            <person name="Culley D."/>
            <person name="Daum C."/>
            <person name="Ezra D."/>
            <person name="Gonzalez J."/>
            <person name="Henrissat B."/>
            <person name="Kuo A."/>
            <person name="Liang C."/>
            <person name="Lipzen A."/>
            <person name="Lutzoni F."/>
            <person name="Magnuson J."/>
            <person name="Mondo S."/>
            <person name="Nolan M."/>
            <person name="Ohm R."/>
            <person name="Pangilinan J."/>
            <person name="Park H.-J."/>
            <person name="Ramirez L."/>
            <person name="Alfaro M."/>
            <person name="Sun H."/>
            <person name="Tritt A."/>
            <person name="Yoshinaga Y."/>
            <person name="Zwiers L.-H."/>
            <person name="Turgeon B."/>
            <person name="Goodwin S."/>
            <person name="Spatafora J."/>
            <person name="Crous P."/>
            <person name="Grigoriev I."/>
        </authorList>
    </citation>
    <scope>NUCLEOTIDE SEQUENCE</scope>
    <source>
        <strain evidence="1">CBS 183.55</strain>
    </source>
</reference>
<gene>
    <name evidence="1" type="ORF">M421DRAFT_388449</name>
</gene>
<proteinExistence type="predicted"/>
<evidence type="ECO:0000313" key="2">
    <source>
        <dbReference type="Proteomes" id="UP000800082"/>
    </source>
</evidence>
<dbReference type="EMBL" id="ML978956">
    <property type="protein sequence ID" value="KAF1934072.1"/>
    <property type="molecule type" value="Genomic_DNA"/>
</dbReference>
<dbReference type="GeneID" id="54347593"/>
<protein>
    <submittedName>
        <fullName evidence="1">Uncharacterized protein</fullName>
    </submittedName>
</protein>